<dbReference type="AlphaFoldDB" id="A0A8S3ZPT4"/>
<evidence type="ECO:0000256" key="1">
    <source>
        <dbReference type="ARBA" id="ARBA00023002"/>
    </source>
</evidence>
<organism evidence="2 3">
    <name type="scientific">Candidula unifasciata</name>
    <dbReference type="NCBI Taxonomy" id="100452"/>
    <lineage>
        <taxon>Eukaryota</taxon>
        <taxon>Metazoa</taxon>
        <taxon>Spiralia</taxon>
        <taxon>Lophotrochozoa</taxon>
        <taxon>Mollusca</taxon>
        <taxon>Gastropoda</taxon>
        <taxon>Heterobranchia</taxon>
        <taxon>Euthyneura</taxon>
        <taxon>Panpulmonata</taxon>
        <taxon>Eupulmonata</taxon>
        <taxon>Stylommatophora</taxon>
        <taxon>Helicina</taxon>
        <taxon>Helicoidea</taxon>
        <taxon>Geomitridae</taxon>
        <taxon>Candidula</taxon>
    </lineage>
</organism>
<dbReference type="Proteomes" id="UP000678393">
    <property type="component" value="Unassembled WGS sequence"/>
</dbReference>
<accession>A0A8S3ZPT4</accession>
<protein>
    <submittedName>
        <fullName evidence="2">Uncharacterized protein</fullName>
    </submittedName>
</protein>
<dbReference type="InterPro" id="IPR042098">
    <property type="entry name" value="TauD-like_sf"/>
</dbReference>
<reference evidence="2" key="1">
    <citation type="submission" date="2021-04" db="EMBL/GenBank/DDBJ databases">
        <authorList>
            <consortium name="Molecular Ecology Group"/>
        </authorList>
    </citation>
    <scope>NUCLEOTIDE SEQUENCE</scope>
</reference>
<dbReference type="OrthoDB" id="406634at2759"/>
<sequence length="55" mass="5983">VTFQEITSSKTGLLRWLQQINEDGISIVTDVPLDDHRVAQVAELVGPVASTIYGT</sequence>
<gene>
    <name evidence="2" type="ORF">CUNI_LOCUS16967</name>
</gene>
<evidence type="ECO:0000313" key="3">
    <source>
        <dbReference type="Proteomes" id="UP000678393"/>
    </source>
</evidence>
<feature type="non-terminal residue" evidence="2">
    <location>
        <position position="55"/>
    </location>
</feature>
<dbReference type="Gene3D" id="3.60.130.10">
    <property type="entry name" value="Clavaminate synthase-like"/>
    <property type="match status" value="1"/>
</dbReference>
<name>A0A8S3ZPT4_9EUPU</name>
<keyword evidence="3" id="KW-1185">Reference proteome</keyword>
<evidence type="ECO:0000313" key="2">
    <source>
        <dbReference type="EMBL" id="CAG5131409.1"/>
    </source>
</evidence>
<dbReference type="EMBL" id="CAJHNH020004624">
    <property type="protein sequence ID" value="CAG5131409.1"/>
    <property type="molecule type" value="Genomic_DNA"/>
</dbReference>
<keyword evidence="1" id="KW-0560">Oxidoreductase</keyword>
<comment type="caution">
    <text evidence="2">The sequence shown here is derived from an EMBL/GenBank/DDBJ whole genome shotgun (WGS) entry which is preliminary data.</text>
</comment>
<proteinExistence type="predicted"/>
<feature type="non-terminal residue" evidence="2">
    <location>
        <position position="1"/>
    </location>
</feature>
<dbReference type="GO" id="GO:0016491">
    <property type="term" value="F:oxidoreductase activity"/>
    <property type="evidence" value="ECO:0007669"/>
    <property type="project" value="UniProtKB-KW"/>
</dbReference>